<organism evidence="1 2">
    <name type="scientific">Ephemerocybe angulata</name>
    <dbReference type="NCBI Taxonomy" id="980116"/>
    <lineage>
        <taxon>Eukaryota</taxon>
        <taxon>Fungi</taxon>
        <taxon>Dikarya</taxon>
        <taxon>Basidiomycota</taxon>
        <taxon>Agaricomycotina</taxon>
        <taxon>Agaricomycetes</taxon>
        <taxon>Agaricomycetidae</taxon>
        <taxon>Agaricales</taxon>
        <taxon>Agaricineae</taxon>
        <taxon>Psathyrellaceae</taxon>
        <taxon>Ephemerocybe</taxon>
    </lineage>
</organism>
<gene>
    <name evidence="1" type="ORF">D9611_001701</name>
</gene>
<dbReference type="OrthoDB" id="3007408at2759"/>
<evidence type="ECO:0000313" key="2">
    <source>
        <dbReference type="Proteomes" id="UP000541558"/>
    </source>
</evidence>
<protein>
    <recommendedName>
        <fullName evidence="3">F-box domain-containing protein</fullName>
    </recommendedName>
</protein>
<evidence type="ECO:0008006" key="3">
    <source>
        <dbReference type="Google" id="ProtNLM"/>
    </source>
</evidence>
<proteinExistence type="predicted"/>
<dbReference type="AlphaFoldDB" id="A0A8H5FMF7"/>
<dbReference type="Gene3D" id="1.20.1280.50">
    <property type="match status" value="1"/>
</dbReference>
<evidence type="ECO:0000313" key="1">
    <source>
        <dbReference type="EMBL" id="KAF5342116.1"/>
    </source>
</evidence>
<accession>A0A8H5FMF7</accession>
<keyword evidence="2" id="KW-1185">Reference proteome</keyword>
<dbReference type="Proteomes" id="UP000541558">
    <property type="component" value="Unassembled WGS sequence"/>
</dbReference>
<dbReference type="EMBL" id="JAACJK010000001">
    <property type="protein sequence ID" value="KAF5342116.1"/>
    <property type="molecule type" value="Genomic_DNA"/>
</dbReference>
<reference evidence="1 2" key="1">
    <citation type="journal article" date="2020" name="ISME J.">
        <title>Uncovering the hidden diversity of litter-decomposition mechanisms in mushroom-forming fungi.</title>
        <authorList>
            <person name="Floudas D."/>
            <person name="Bentzer J."/>
            <person name="Ahren D."/>
            <person name="Johansson T."/>
            <person name="Persson P."/>
            <person name="Tunlid A."/>
        </authorList>
    </citation>
    <scope>NUCLEOTIDE SEQUENCE [LARGE SCALE GENOMIC DNA]</scope>
    <source>
        <strain evidence="1 2">CBS 175.51</strain>
    </source>
</reference>
<comment type="caution">
    <text evidence="1">The sequence shown here is derived from an EMBL/GenBank/DDBJ whole genome shotgun (WGS) entry which is preliminary data.</text>
</comment>
<sequence>MFFNTFNWRLKPCAPNYSTNDTSGAEGGHKLKDAMATPELGSTASSLPAEILGKIFHDMLDSFDSAEKHLYSADNAQALLKISRVSSYFREVVISDPSLWAKAPYINGIHEDFLPIILSRSEHCTLELSFMEDESLAKNPQLRSQITSHFKRVSRLQVELAVAYEGSVLQSLLSTSAQSLIECTILLLGDRNVPLEFFNGRVLGPFDNHAPILRSLNLVNCYLPPMHYSSFPSLSDISIQYIGDQLLQDALPFMPAGDLFRWPAGFKYLRTLTLFNCIERPAFVALGASQVPVALPSLRCFILETSTEGCQHFAHALQLPTSCSRSITIIFPQERQGLEDAYSAAHAASLFIPLDVRYKQCSVGTPSDPPYFRLIADRMVATLRFKLSQVHLDELPEPVHLLIRMLCFPQTSSLTAKHIFLYQIWTAITSALTKPLSTIPILNLWFGKDSLAPCLLLELIQAMSRMEEVVFRTNDLLAHPSIQACLDRDNAPTLNKLEIPLDNESENLKVKATLTEFLHHRREVKGVTFRVRDSTLAGLGYAAPDAIRNMIRNISEDFPNFVFVTWIRY</sequence>
<name>A0A8H5FMF7_9AGAR</name>